<dbReference type="EMBL" id="RWJN01000153">
    <property type="protein sequence ID" value="TCD66009.1"/>
    <property type="molecule type" value="Genomic_DNA"/>
</dbReference>
<protein>
    <submittedName>
        <fullName evidence="1">Uncharacterized protein</fullName>
    </submittedName>
</protein>
<proteinExistence type="predicted"/>
<name>A0A4R0RLK2_9APHY</name>
<dbReference type="Proteomes" id="UP000292702">
    <property type="component" value="Unassembled WGS sequence"/>
</dbReference>
<evidence type="ECO:0000313" key="1">
    <source>
        <dbReference type="EMBL" id="TCD66009.1"/>
    </source>
</evidence>
<keyword evidence="2" id="KW-1185">Reference proteome</keyword>
<dbReference type="AlphaFoldDB" id="A0A4R0RLK2"/>
<reference evidence="1 2" key="1">
    <citation type="submission" date="2018-11" db="EMBL/GenBank/DDBJ databases">
        <title>Genome assembly of Steccherinum ochraceum LE-BIN_3174, the white-rot fungus of the Steccherinaceae family (The Residual Polyporoid clade, Polyporales, Basidiomycota).</title>
        <authorList>
            <person name="Fedorova T.V."/>
            <person name="Glazunova O.A."/>
            <person name="Landesman E.O."/>
            <person name="Moiseenko K.V."/>
            <person name="Psurtseva N.V."/>
            <person name="Savinova O.S."/>
            <person name="Shakhova N.V."/>
            <person name="Tyazhelova T.V."/>
            <person name="Vasina D.V."/>
        </authorList>
    </citation>
    <scope>NUCLEOTIDE SEQUENCE [LARGE SCALE GENOMIC DNA]</scope>
    <source>
        <strain evidence="1 2">LE-BIN_3174</strain>
    </source>
</reference>
<organism evidence="1 2">
    <name type="scientific">Steccherinum ochraceum</name>
    <dbReference type="NCBI Taxonomy" id="92696"/>
    <lineage>
        <taxon>Eukaryota</taxon>
        <taxon>Fungi</taxon>
        <taxon>Dikarya</taxon>
        <taxon>Basidiomycota</taxon>
        <taxon>Agaricomycotina</taxon>
        <taxon>Agaricomycetes</taxon>
        <taxon>Polyporales</taxon>
        <taxon>Steccherinaceae</taxon>
        <taxon>Steccherinum</taxon>
    </lineage>
</organism>
<evidence type="ECO:0000313" key="2">
    <source>
        <dbReference type="Proteomes" id="UP000292702"/>
    </source>
</evidence>
<comment type="caution">
    <text evidence="1">The sequence shown here is derived from an EMBL/GenBank/DDBJ whole genome shotgun (WGS) entry which is preliminary data.</text>
</comment>
<gene>
    <name evidence="1" type="ORF">EIP91_001909</name>
</gene>
<dbReference type="STRING" id="92696.A0A4R0RLK2"/>
<sequence length="347" mass="39508">MVRTQVLIDRLVIFQEALYDYRDSYAFDSDTHLLRVVDLCASPEVLEVLYLDPEMVIDKVAFRPIMPRLGEICDFLRKSFEESLEAKLLASLHTSFEGGIDKLTLATTWFAYNCGASQTCQREDHRKKPMRHTAVMEMVCDETVSPGFNIDYTSGASDAELRNATIHLFQASPWFVRAGWIGPDVTAFRVARYVVTLCGKDSDTATADDMDTLDARFLCLSCCRDVPPKPCVVTWRGAIHHKSSCSAYWGDTREWRLLTDVDASVVKREELRELNDKEVWRCASCPQRPATTLRNLYSHQASTHSDTGRLTAGSSRARLDPECAIEHPMHFKRPYQQYLPQPLIRGR</sequence>
<accession>A0A4R0RLK2</accession>